<dbReference type="SUPFAM" id="SSF53448">
    <property type="entry name" value="Nucleotide-diphospho-sugar transferases"/>
    <property type="match status" value="1"/>
</dbReference>
<keyword evidence="2" id="KW-1185">Reference proteome</keyword>
<dbReference type="InterPro" id="IPR029044">
    <property type="entry name" value="Nucleotide-diphossugar_trans"/>
</dbReference>
<organism evidence="1 2">
    <name type="scientific">Marmota monax</name>
    <name type="common">Woodchuck</name>
    <dbReference type="NCBI Taxonomy" id="9995"/>
    <lineage>
        <taxon>Eukaryota</taxon>
        <taxon>Metazoa</taxon>
        <taxon>Chordata</taxon>
        <taxon>Craniata</taxon>
        <taxon>Vertebrata</taxon>
        <taxon>Euteleostomi</taxon>
        <taxon>Mammalia</taxon>
        <taxon>Eutheria</taxon>
        <taxon>Euarchontoglires</taxon>
        <taxon>Glires</taxon>
        <taxon>Rodentia</taxon>
        <taxon>Sciuromorpha</taxon>
        <taxon>Sciuridae</taxon>
        <taxon>Xerinae</taxon>
        <taxon>Marmotini</taxon>
        <taxon>Marmota</taxon>
    </lineage>
</organism>
<evidence type="ECO:0000313" key="2">
    <source>
        <dbReference type="Proteomes" id="UP000335636"/>
    </source>
</evidence>
<dbReference type="PANTHER" id="PTHR46612">
    <property type="entry name" value="XYLOSIDE XYLOSYLTRANSFERASE 1"/>
    <property type="match status" value="1"/>
</dbReference>
<dbReference type="GO" id="GO:0140560">
    <property type="term" value="F:xylosyl alpha-1,3-xylosyltransferase activity"/>
    <property type="evidence" value="ECO:0007669"/>
    <property type="project" value="TreeGrafter"/>
</dbReference>
<accession>A0A5E4AGL0</accession>
<dbReference type="PANTHER" id="PTHR46612:SF1">
    <property type="entry name" value="XYLOSIDE XYLOSYLTRANSFERASE 1"/>
    <property type="match status" value="1"/>
</dbReference>
<dbReference type="GO" id="GO:0016266">
    <property type="term" value="P:protein O-linked glycosylation via N-acetyl-galactosamine"/>
    <property type="evidence" value="ECO:0007669"/>
    <property type="project" value="TreeGrafter"/>
</dbReference>
<dbReference type="EMBL" id="CABDUW010000066">
    <property type="protein sequence ID" value="VTJ56494.1"/>
    <property type="molecule type" value="Genomic_DNA"/>
</dbReference>
<evidence type="ECO:0008006" key="3">
    <source>
        <dbReference type="Google" id="ProtNLM"/>
    </source>
</evidence>
<gene>
    <name evidence="1" type="ORF">MONAX_5E007670</name>
</gene>
<dbReference type="Proteomes" id="UP000335636">
    <property type="component" value="Unassembled WGS sequence"/>
</dbReference>
<protein>
    <recommendedName>
        <fullName evidence="3">Xyloside xylosyltransferase 1</fullName>
    </recommendedName>
</protein>
<evidence type="ECO:0000313" key="1">
    <source>
        <dbReference type="EMBL" id="VTJ56494.1"/>
    </source>
</evidence>
<comment type="caution">
    <text evidence="1">The sequence shown here is derived from an EMBL/GenBank/DDBJ whole genome shotgun (WGS) entry which is preliminary data.</text>
</comment>
<dbReference type="GO" id="GO:0005789">
    <property type="term" value="C:endoplasmic reticulum membrane"/>
    <property type="evidence" value="ECO:0007669"/>
    <property type="project" value="TreeGrafter"/>
</dbReference>
<proteinExistence type="predicted"/>
<dbReference type="AlphaFoldDB" id="A0A5E4AGL0"/>
<dbReference type="Gene3D" id="3.90.550.10">
    <property type="entry name" value="Spore Coat Polysaccharide Biosynthesis Protein SpsA, Chain A"/>
    <property type="match status" value="1"/>
</dbReference>
<dbReference type="InterPro" id="IPR042465">
    <property type="entry name" value="XXLT1"/>
</dbReference>
<name>A0A5E4AGL0_MARMO</name>
<reference evidence="1" key="1">
    <citation type="submission" date="2019-04" db="EMBL/GenBank/DDBJ databases">
        <authorList>
            <person name="Alioto T."/>
            <person name="Alioto T."/>
        </authorList>
    </citation>
    <scope>NUCLEOTIDE SEQUENCE [LARGE SCALE GENOMIC DNA]</scope>
</reference>
<sequence length="101" mass="11986">MLLSLEAMRQSPLYSRLLEPAHVQQLASKYHFRGHLGDQDFFTMIGMEHPELFHVLDCTWNRQLCTWWRDHGYSDVFDAYFRCEGHVKIYHGNCNTPIPDD</sequence>